<protein>
    <submittedName>
        <fullName evidence="1">Uncharacterized protein</fullName>
    </submittedName>
</protein>
<sequence length="49" mass="5614">MLNYGPSGLEWWTVRKYKILRRTEARSSCVVLKDELRTVCTPGGDCPQV</sequence>
<name>A0A0A9DUD6_ARUDO</name>
<proteinExistence type="predicted"/>
<evidence type="ECO:0000313" key="1">
    <source>
        <dbReference type="EMBL" id="JAD89275.1"/>
    </source>
</evidence>
<reference evidence="1" key="2">
    <citation type="journal article" date="2015" name="Data Brief">
        <title>Shoot transcriptome of the giant reed, Arundo donax.</title>
        <authorList>
            <person name="Barrero R.A."/>
            <person name="Guerrero F.D."/>
            <person name="Moolhuijzen P."/>
            <person name="Goolsby J.A."/>
            <person name="Tidwell J."/>
            <person name="Bellgard S.E."/>
            <person name="Bellgard M.I."/>
        </authorList>
    </citation>
    <scope>NUCLEOTIDE SEQUENCE</scope>
    <source>
        <tissue evidence="1">Shoot tissue taken approximately 20 cm above the soil surface</tissue>
    </source>
</reference>
<dbReference type="EMBL" id="GBRH01208620">
    <property type="protein sequence ID" value="JAD89275.1"/>
    <property type="molecule type" value="Transcribed_RNA"/>
</dbReference>
<accession>A0A0A9DUD6</accession>
<reference evidence="1" key="1">
    <citation type="submission" date="2014-09" db="EMBL/GenBank/DDBJ databases">
        <authorList>
            <person name="Magalhaes I.L.F."/>
            <person name="Oliveira U."/>
            <person name="Santos F.R."/>
            <person name="Vidigal T.H.D.A."/>
            <person name="Brescovit A.D."/>
            <person name="Santos A.J."/>
        </authorList>
    </citation>
    <scope>NUCLEOTIDE SEQUENCE</scope>
    <source>
        <tissue evidence="1">Shoot tissue taken approximately 20 cm above the soil surface</tissue>
    </source>
</reference>
<dbReference type="AlphaFoldDB" id="A0A0A9DUD6"/>
<organism evidence="1">
    <name type="scientific">Arundo donax</name>
    <name type="common">Giant reed</name>
    <name type="synonym">Donax arundinaceus</name>
    <dbReference type="NCBI Taxonomy" id="35708"/>
    <lineage>
        <taxon>Eukaryota</taxon>
        <taxon>Viridiplantae</taxon>
        <taxon>Streptophyta</taxon>
        <taxon>Embryophyta</taxon>
        <taxon>Tracheophyta</taxon>
        <taxon>Spermatophyta</taxon>
        <taxon>Magnoliopsida</taxon>
        <taxon>Liliopsida</taxon>
        <taxon>Poales</taxon>
        <taxon>Poaceae</taxon>
        <taxon>PACMAD clade</taxon>
        <taxon>Arundinoideae</taxon>
        <taxon>Arundineae</taxon>
        <taxon>Arundo</taxon>
    </lineage>
</organism>